<dbReference type="GO" id="GO:0015276">
    <property type="term" value="F:ligand-gated monoatomic ion channel activity"/>
    <property type="evidence" value="ECO:0007669"/>
    <property type="project" value="InterPro"/>
</dbReference>
<feature type="transmembrane region" description="Helical" evidence="14">
    <location>
        <begin position="645"/>
        <end position="664"/>
    </location>
</feature>
<dbReference type="InterPro" id="IPR019594">
    <property type="entry name" value="Glu/Gly-bd"/>
</dbReference>
<comment type="similarity">
    <text evidence="13">Belongs to the NPH3 family.</text>
</comment>
<dbReference type="PANTHER" id="PTHR18966">
    <property type="entry name" value="IONOTROPIC GLUTAMATE RECEPTOR"/>
    <property type="match status" value="1"/>
</dbReference>
<sequence length="1486" mass="166141">MSLLFFSMWVLLGTVDGVGKNASSLRPRVVNIGTLFSYDSVIGRSAQPAIQAAIDDVNADPHLLQGTTLKLIVHDTNCSGFLGTVEALQLTENDVVAAIGPQSSGLAHVISHVVNELQVPLLSFGATDPTLSSLQYPYFIRTTQSDSFQMEAIADIVEYFGWREVIAIFVDDDYGRGGTSVLGDALAKKLSKIAYKAALPPGATTNVIKDLLVEVNLMESRVYVVHVNPDSGLDVFSAAKYLGMTGSGYVWIATDWLSSALDSIEPADPEKMNFLEGVIALRHHTPDSDLKKNFLSRWNRLKNKGSERPNSYALYAYDSVLLAARALDTFLNEGGSITFSNDPKLHNSGNSSGLQLSSLHIFDGGQQFLQTLLKTNFTGISGQIQFDVDKNLIHPAYDVLNIVGASLRRIGYWSNYSGLSVVSPEILYQKPPNASSSNQHLHGVIWPGDTTKKPRGWVFPNNGKPLRIGVPYRVSYKQFVSKDDNPPGVKGYCIDIFESALNLLPYPVPHTYILFGDGIGNPVYSNLVYQVSKNKFDAVVGDVTIVTNRTKIVDFTQPFMESGLVVVTPVKKMKSNPWAFLKPFTLPMWCVTAAFFIFVGAVVWILEHRINHEFRGPPRQQLMTIFWFSFSTMFFSHREKTVSSLGRLVLIIWLFVVLIINSSYTASLTSILTAQQLTSGIQGIDSLISGNEKIGIQEGSFAWNYLIDELNIAESRLVILKNQEEYAIALQKGSNGGGVAAIVDELPYIELFLSSTNCAFKTVGQEFTRSGWGFAFQRDSPLAIDLSTAILQLSENGDLQRIHDKWLKNTDCGTQINNDQNRLSLNSFWGLFLICGIVCFLSLVVFFWRVFMQYQRFSPEDHPEAEAVDIEPALASARCPAGRSISCKALMDFVDKKEAEVKQMLKGKRGNHGEQASNRELSPREAMEACCDLQVDVNEEETFLVDKDFPVGSEGIDLVPRFCYSSGQMEITPYNISLLHSAAHFMDMTDSILGTDTNLIEKTQKLLDKIRYWTWPELLVVLKQFHVLPESSLLSVLERCLDSLIGRLSAATETSHSLSTISSSGSPAYRLSCDSKSTESLKNDLFSRSTWWFEDLLCLSPVLLPIMVKSMVFHRLDYLIISKFLLYYQKSKFKVASSSQEKVKILETVIDSLCMLEQSATPCKSLFGILRVALGLGMSRGNMNKLERMIGSQVDRATLDNLLIPSPCGANYLYNVDLVMRLVKAFLQDWTCQDSKQLKKVGSLVDLYIAEVAPDPFLKPSKFITLVSALPDSARDSYDEIYRAMDMYFEVHSRLSEEEKMMVCCCLNYEKLSPEFHKHLSQNSKFPSKTALQALMEKQCKLNSLHRDTSIAKSPCGLKNSKIKDEDSDQIVNYAGGGGLDPVTDNKRLRKQLQGMQWRDMELEKACQMIQAQMTKMSFYHGFIRASMGARFYSQVMVYGPNSWLFILFKWEGTDIIKDHEKGNRGYMHVLILVLVCVYMDHVSFD</sequence>
<feature type="transmembrane region" description="Helical" evidence="14">
    <location>
        <begin position="586"/>
        <end position="606"/>
    </location>
</feature>
<keyword evidence="8 14" id="KW-0472">Membrane</keyword>
<feature type="chain" id="PRO_5042874946" description="NPH3 domain-containing protein" evidence="15">
    <location>
        <begin position="18"/>
        <end position="1486"/>
    </location>
</feature>
<dbReference type="SUPFAM" id="SSF53850">
    <property type="entry name" value="Periplasmic binding protein-like II"/>
    <property type="match status" value="1"/>
</dbReference>
<evidence type="ECO:0000256" key="7">
    <source>
        <dbReference type="ARBA" id="ARBA00023065"/>
    </source>
</evidence>
<evidence type="ECO:0000256" key="15">
    <source>
        <dbReference type="SAM" id="SignalP"/>
    </source>
</evidence>
<dbReference type="Pfam" id="PF10613">
    <property type="entry name" value="Lig_chan-Glu_bd"/>
    <property type="match status" value="1"/>
</dbReference>
<dbReference type="GO" id="GO:0009611">
    <property type="term" value="P:response to wounding"/>
    <property type="evidence" value="ECO:0007669"/>
    <property type="project" value="UniProtKB-ARBA"/>
</dbReference>
<accession>A0AAN7LVS2</accession>
<protein>
    <recommendedName>
        <fullName evidence="16">NPH3 domain-containing protein</fullName>
    </recommendedName>
</protein>
<dbReference type="CDD" id="cd13686">
    <property type="entry name" value="GluR_Plant"/>
    <property type="match status" value="1"/>
</dbReference>
<comment type="caution">
    <text evidence="17">The sequence shown here is derived from an EMBL/GenBank/DDBJ whole genome shotgun (WGS) entry which is preliminary data.</text>
</comment>
<dbReference type="FunFam" id="1.10.287.70:FF:000037">
    <property type="entry name" value="Glutamate receptor"/>
    <property type="match status" value="1"/>
</dbReference>
<dbReference type="InterPro" id="IPR015683">
    <property type="entry name" value="Ionotropic_Glu_rcpt"/>
</dbReference>
<keyword evidence="7" id="KW-0406">Ion transport</keyword>
<keyword evidence="6 14" id="KW-1133">Transmembrane helix</keyword>
<evidence type="ECO:0000313" key="17">
    <source>
        <dbReference type="EMBL" id="KAK4793530.1"/>
    </source>
</evidence>
<dbReference type="CDD" id="cd19990">
    <property type="entry name" value="PBP1_GABAb_receptor_plant"/>
    <property type="match status" value="1"/>
</dbReference>
<keyword evidence="11" id="KW-1071">Ligand-gated ion channel</keyword>
<evidence type="ECO:0000256" key="8">
    <source>
        <dbReference type="ARBA" id="ARBA00023136"/>
    </source>
</evidence>
<evidence type="ECO:0000256" key="5">
    <source>
        <dbReference type="ARBA" id="ARBA00022729"/>
    </source>
</evidence>
<comment type="similarity">
    <text evidence="2">Belongs to the glutamate-gated ion channel (TC 1.A.10.1) family.</text>
</comment>
<dbReference type="Gene3D" id="3.40.190.10">
    <property type="entry name" value="Periplasmic binding protein-like II"/>
    <property type="match status" value="2"/>
</dbReference>
<evidence type="ECO:0000259" key="16">
    <source>
        <dbReference type="PROSITE" id="PS51649"/>
    </source>
</evidence>
<feature type="transmembrane region" description="Helical" evidence="14">
    <location>
        <begin position="828"/>
        <end position="848"/>
    </location>
</feature>
<keyword evidence="12" id="KW-0407">Ion channel</keyword>
<dbReference type="PRINTS" id="PR01176">
    <property type="entry name" value="GABABRECEPTR"/>
</dbReference>
<keyword evidence="4 14" id="KW-0812">Transmembrane</keyword>
<evidence type="ECO:0000256" key="2">
    <source>
        <dbReference type="ARBA" id="ARBA00008685"/>
    </source>
</evidence>
<comment type="subcellular location">
    <subcellularLocation>
        <location evidence="1">Membrane</location>
        <topology evidence="1">Multi-pass membrane protein</topology>
    </subcellularLocation>
</comment>
<evidence type="ECO:0000256" key="13">
    <source>
        <dbReference type="PROSITE-ProRule" id="PRU00982"/>
    </source>
</evidence>
<evidence type="ECO:0000256" key="10">
    <source>
        <dbReference type="ARBA" id="ARBA00023180"/>
    </source>
</evidence>
<dbReference type="SUPFAM" id="SSF53822">
    <property type="entry name" value="Periplasmic binding protein-like I"/>
    <property type="match status" value="1"/>
</dbReference>
<evidence type="ECO:0000313" key="18">
    <source>
        <dbReference type="Proteomes" id="UP001346149"/>
    </source>
</evidence>
<evidence type="ECO:0000256" key="11">
    <source>
        <dbReference type="ARBA" id="ARBA00023286"/>
    </source>
</evidence>
<dbReference type="PROSITE" id="PS51649">
    <property type="entry name" value="NPH3"/>
    <property type="match status" value="1"/>
</dbReference>
<keyword evidence="3" id="KW-0813">Transport</keyword>
<evidence type="ECO:0000256" key="14">
    <source>
        <dbReference type="SAM" id="Phobius"/>
    </source>
</evidence>
<dbReference type="Pfam" id="PF00060">
    <property type="entry name" value="Lig_chan"/>
    <property type="match status" value="1"/>
</dbReference>
<dbReference type="FunFam" id="3.40.190.10:FF:000175">
    <property type="entry name" value="Glutamate receptor"/>
    <property type="match status" value="1"/>
</dbReference>
<dbReference type="FunFam" id="3.40.50.2300:FF:000081">
    <property type="entry name" value="Glutamate receptor"/>
    <property type="match status" value="1"/>
</dbReference>
<dbReference type="InterPro" id="IPR001828">
    <property type="entry name" value="ANF_lig-bd_rcpt"/>
</dbReference>
<dbReference type="SMART" id="SM00079">
    <property type="entry name" value="PBPe"/>
    <property type="match status" value="1"/>
</dbReference>
<dbReference type="InterPro" id="IPR044440">
    <property type="entry name" value="GABAb_receptor_plant_PBP1"/>
</dbReference>
<reference evidence="17 18" key="1">
    <citation type="journal article" date="2023" name="Hortic Res">
        <title>Pangenome of water caltrop reveals structural variations and asymmetric subgenome divergence after allopolyploidization.</title>
        <authorList>
            <person name="Zhang X."/>
            <person name="Chen Y."/>
            <person name="Wang L."/>
            <person name="Yuan Y."/>
            <person name="Fang M."/>
            <person name="Shi L."/>
            <person name="Lu R."/>
            <person name="Comes H.P."/>
            <person name="Ma Y."/>
            <person name="Chen Y."/>
            <person name="Huang G."/>
            <person name="Zhou Y."/>
            <person name="Zheng Z."/>
            <person name="Qiu Y."/>
        </authorList>
    </citation>
    <scope>NUCLEOTIDE SEQUENCE [LARGE SCALE GENOMIC DNA]</scope>
    <source>
        <strain evidence="17">F231</strain>
    </source>
</reference>
<organism evidence="17 18">
    <name type="scientific">Trapa natans</name>
    <name type="common">Water chestnut</name>
    <dbReference type="NCBI Taxonomy" id="22666"/>
    <lineage>
        <taxon>Eukaryota</taxon>
        <taxon>Viridiplantae</taxon>
        <taxon>Streptophyta</taxon>
        <taxon>Embryophyta</taxon>
        <taxon>Tracheophyta</taxon>
        <taxon>Spermatophyta</taxon>
        <taxon>Magnoliopsida</taxon>
        <taxon>eudicotyledons</taxon>
        <taxon>Gunneridae</taxon>
        <taxon>Pentapetalae</taxon>
        <taxon>rosids</taxon>
        <taxon>malvids</taxon>
        <taxon>Myrtales</taxon>
        <taxon>Lythraceae</taxon>
        <taxon>Trapa</taxon>
    </lineage>
</organism>
<dbReference type="GO" id="GO:1901701">
    <property type="term" value="P:cellular response to oxygen-containing compound"/>
    <property type="evidence" value="ECO:0007669"/>
    <property type="project" value="UniProtKB-ARBA"/>
</dbReference>
<evidence type="ECO:0000256" key="9">
    <source>
        <dbReference type="ARBA" id="ARBA00023170"/>
    </source>
</evidence>
<keyword evidence="5 15" id="KW-0732">Signal</keyword>
<dbReference type="EMBL" id="JAXQNO010000008">
    <property type="protein sequence ID" value="KAK4793530.1"/>
    <property type="molecule type" value="Genomic_DNA"/>
</dbReference>
<dbReference type="InterPro" id="IPR028082">
    <property type="entry name" value="Peripla_BP_I"/>
</dbReference>
<dbReference type="Gene3D" id="1.10.287.70">
    <property type="match status" value="1"/>
</dbReference>
<evidence type="ECO:0000256" key="1">
    <source>
        <dbReference type="ARBA" id="ARBA00004141"/>
    </source>
</evidence>
<feature type="domain" description="NPH3" evidence="16">
    <location>
        <begin position="1090"/>
        <end position="1341"/>
    </location>
</feature>
<evidence type="ECO:0000256" key="3">
    <source>
        <dbReference type="ARBA" id="ARBA00022448"/>
    </source>
</evidence>
<dbReference type="GO" id="GO:0007165">
    <property type="term" value="P:signal transduction"/>
    <property type="evidence" value="ECO:0007669"/>
    <property type="project" value="UniProtKB-ARBA"/>
</dbReference>
<dbReference type="InterPro" id="IPR001320">
    <property type="entry name" value="Iontro_rcpt_C"/>
</dbReference>
<keyword evidence="10" id="KW-0325">Glycoprotein</keyword>
<evidence type="ECO:0000256" key="6">
    <source>
        <dbReference type="ARBA" id="ARBA00022989"/>
    </source>
</evidence>
<evidence type="ECO:0000256" key="12">
    <source>
        <dbReference type="ARBA" id="ARBA00023303"/>
    </source>
</evidence>
<dbReference type="GO" id="GO:0016020">
    <property type="term" value="C:membrane"/>
    <property type="evidence" value="ECO:0007669"/>
    <property type="project" value="UniProtKB-SubCell"/>
</dbReference>
<gene>
    <name evidence="17" type="ORF">SAY86_023965</name>
</gene>
<evidence type="ECO:0000256" key="4">
    <source>
        <dbReference type="ARBA" id="ARBA00022692"/>
    </source>
</evidence>
<dbReference type="Proteomes" id="UP001346149">
    <property type="component" value="Unassembled WGS sequence"/>
</dbReference>
<keyword evidence="18" id="KW-1185">Reference proteome</keyword>
<dbReference type="Gene3D" id="3.40.50.2300">
    <property type="match status" value="2"/>
</dbReference>
<proteinExistence type="inferred from homology"/>
<keyword evidence="9" id="KW-0675">Receptor</keyword>
<feature type="signal peptide" evidence="15">
    <location>
        <begin position="1"/>
        <end position="17"/>
    </location>
</feature>
<dbReference type="Pfam" id="PF03000">
    <property type="entry name" value="NPH3"/>
    <property type="match status" value="1"/>
</dbReference>
<dbReference type="Pfam" id="PF01094">
    <property type="entry name" value="ANF_receptor"/>
    <property type="match status" value="1"/>
</dbReference>
<dbReference type="InterPro" id="IPR027356">
    <property type="entry name" value="NPH3_dom"/>
</dbReference>
<dbReference type="FunFam" id="3.40.190.10:FF:000054">
    <property type="entry name" value="Glutamate receptor"/>
    <property type="match status" value="1"/>
</dbReference>
<name>A0AAN7LVS2_TRANT</name>